<dbReference type="PROSITE" id="PS51257">
    <property type="entry name" value="PROKAR_LIPOPROTEIN"/>
    <property type="match status" value="1"/>
</dbReference>
<feature type="domain" description="DUF4136" evidence="1">
    <location>
        <begin position="23"/>
        <end position="177"/>
    </location>
</feature>
<gene>
    <name evidence="2" type="ORF">GCM10011348_22440</name>
</gene>
<sequence length="177" mass="20382">MLFRLPLILLLLVSLVGCAGQRVSVDYQPGTAFGLMQTFGWAEGDSSELAARNGLMERRIRDAIAQQLRWHGYSEASADPDFLVDFRLQDVQRVRYHTYYDDPFFWGYHRPYFGPVFSRTVAEPYIERILTLDVLDPERRLVWRGSYSGRPSSAESPAEREAEIQAQIQAILQHFPP</sequence>
<evidence type="ECO:0000313" key="2">
    <source>
        <dbReference type="EMBL" id="GGO82035.1"/>
    </source>
</evidence>
<name>A0A918DTT2_9GAMM</name>
<dbReference type="Proteomes" id="UP000599578">
    <property type="component" value="Unassembled WGS sequence"/>
</dbReference>
<dbReference type="EMBL" id="BMLT01000005">
    <property type="protein sequence ID" value="GGO82035.1"/>
    <property type="molecule type" value="Genomic_DNA"/>
</dbReference>
<reference evidence="2 3" key="1">
    <citation type="journal article" date="2014" name="Int. J. Syst. Evol. Microbiol.">
        <title>Complete genome sequence of Corynebacterium casei LMG S-19264T (=DSM 44701T), isolated from a smear-ripened cheese.</title>
        <authorList>
            <consortium name="US DOE Joint Genome Institute (JGI-PGF)"/>
            <person name="Walter F."/>
            <person name="Albersmeier A."/>
            <person name="Kalinowski J."/>
            <person name="Ruckert C."/>
        </authorList>
    </citation>
    <scope>NUCLEOTIDE SEQUENCE [LARGE SCALE GENOMIC DNA]</scope>
    <source>
        <strain evidence="2 3">CGMCC 1.7286</strain>
    </source>
</reference>
<keyword evidence="3" id="KW-1185">Reference proteome</keyword>
<protein>
    <recommendedName>
        <fullName evidence="1">DUF4136 domain-containing protein</fullName>
    </recommendedName>
</protein>
<organism evidence="2 3">
    <name type="scientific">Marinobacterium nitratireducens</name>
    <dbReference type="NCBI Taxonomy" id="518897"/>
    <lineage>
        <taxon>Bacteria</taxon>
        <taxon>Pseudomonadati</taxon>
        <taxon>Pseudomonadota</taxon>
        <taxon>Gammaproteobacteria</taxon>
        <taxon>Oceanospirillales</taxon>
        <taxon>Oceanospirillaceae</taxon>
        <taxon>Marinobacterium</taxon>
    </lineage>
</organism>
<comment type="caution">
    <text evidence="2">The sequence shown here is derived from an EMBL/GenBank/DDBJ whole genome shotgun (WGS) entry which is preliminary data.</text>
</comment>
<dbReference type="RefSeq" id="WP_188860687.1">
    <property type="nucleotide sequence ID" value="NZ_BMLT01000005.1"/>
</dbReference>
<dbReference type="Gene3D" id="3.30.160.670">
    <property type="match status" value="1"/>
</dbReference>
<dbReference type="Pfam" id="PF13590">
    <property type="entry name" value="DUF4136"/>
    <property type="match status" value="1"/>
</dbReference>
<accession>A0A918DTT2</accession>
<proteinExistence type="predicted"/>
<evidence type="ECO:0000259" key="1">
    <source>
        <dbReference type="Pfam" id="PF13590"/>
    </source>
</evidence>
<dbReference type="InterPro" id="IPR025411">
    <property type="entry name" value="DUF4136"/>
</dbReference>
<evidence type="ECO:0000313" key="3">
    <source>
        <dbReference type="Proteomes" id="UP000599578"/>
    </source>
</evidence>
<dbReference type="AlphaFoldDB" id="A0A918DTT2"/>